<accession>A0AAN9B6N2</accession>
<feature type="compositionally biased region" description="Basic and acidic residues" evidence="1">
    <location>
        <begin position="543"/>
        <end position="556"/>
    </location>
</feature>
<feature type="compositionally biased region" description="Basic and acidic residues" evidence="1">
    <location>
        <begin position="442"/>
        <end position="460"/>
    </location>
</feature>
<feature type="region of interest" description="Disordered" evidence="1">
    <location>
        <begin position="268"/>
        <end position="301"/>
    </location>
</feature>
<dbReference type="AlphaFoldDB" id="A0AAN9B6N2"/>
<feature type="compositionally biased region" description="Acidic residues" evidence="1">
    <location>
        <begin position="130"/>
        <end position="163"/>
    </location>
</feature>
<feature type="compositionally biased region" description="Low complexity" evidence="1">
    <location>
        <begin position="533"/>
        <end position="542"/>
    </location>
</feature>
<name>A0AAN9B6N2_9CAEN</name>
<feature type="compositionally biased region" description="Basic and acidic residues" evidence="1">
    <location>
        <begin position="338"/>
        <end position="351"/>
    </location>
</feature>
<evidence type="ECO:0000256" key="1">
    <source>
        <dbReference type="SAM" id="MobiDB-lite"/>
    </source>
</evidence>
<dbReference type="Proteomes" id="UP001374579">
    <property type="component" value="Unassembled WGS sequence"/>
</dbReference>
<feature type="compositionally biased region" description="Basic and acidic residues" evidence="1">
    <location>
        <begin position="694"/>
        <end position="703"/>
    </location>
</feature>
<feature type="region of interest" description="Disordered" evidence="1">
    <location>
        <begin position="401"/>
        <end position="652"/>
    </location>
</feature>
<feature type="compositionally biased region" description="Polar residues" evidence="1">
    <location>
        <begin position="202"/>
        <end position="212"/>
    </location>
</feature>
<feature type="compositionally biased region" description="Polar residues" evidence="1">
    <location>
        <begin position="504"/>
        <end position="524"/>
    </location>
</feature>
<feature type="compositionally biased region" description="Polar residues" evidence="1">
    <location>
        <begin position="416"/>
        <end position="426"/>
    </location>
</feature>
<feature type="region of interest" description="Disordered" evidence="1">
    <location>
        <begin position="324"/>
        <end position="356"/>
    </location>
</feature>
<gene>
    <name evidence="2" type="ORF">V1264_022752</name>
</gene>
<organism evidence="2 3">
    <name type="scientific">Littorina saxatilis</name>
    <dbReference type="NCBI Taxonomy" id="31220"/>
    <lineage>
        <taxon>Eukaryota</taxon>
        <taxon>Metazoa</taxon>
        <taxon>Spiralia</taxon>
        <taxon>Lophotrochozoa</taxon>
        <taxon>Mollusca</taxon>
        <taxon>Gastropoda</taxon>
        <taxon>Caenogastropoda</taxon>
        <taxon>Littorinimorpha</taxon>
        <taxon>Littorinoidea</taxon>
        <taxon>Littorinidae</taxon>
        <taxon>Littorina</taxon>
    </lineage>
</organism>
<feature type="compositionally biased region" description="Polar residues" evidence="1">
    <location>
        <begin position="289"/>
        <end position="298"/>
    </location>
</feature>
<feature type="compositionally biased region" description="Basic and acidic residues" evidence="1">
    <location>
        <begin position="607"/>
        <end position="630"/>
    </location>
</feature>
<comment type="caution">
    <text evidence="2">The sequence shown here is derived from an EMBL/GenBank/DDBJ whole genome shotgun (WGS) entry which is preliminary data.</text>
</comment>
<feature type="compositionally biased region" description="Acidic residues" evidence="1">
    <location>
        <begin position="49"/>
        <end position="59"/>
    </location>
</feature>
<feature type="region of interest" description="Disordered" evidence="1">
    <location>
        <begin position="46"/>
        <end position="255"/>
    </location>
</feature>
<feature type="compositionally biased region" description="Polar residues" evidence="1">
    <location>
        <begin position="472"/>
        <end position="485"/>
    </location>
</feature>
<evidence type="ECO:0000313" key="3">
    <source>
        <dbReference type="Proteomes" id="UP001374579"/>
    </source>
</evidence>
<dbReference type="EMBL" id="JBAMIC010000011">
    <property type="protein sequence ID" value="KAK7099674.1"/>
    <property type="molecule type" value="Genomic_DNA"/>
</dbReference>
<reference evidence="2 3" key="1">
    <citation type="submission" date="2024-02" db="EMBL/GenBank/DDBJ databases">
        <title>Chromosome-scale genome assembly of the rough periwinkle Littorina saxatilis.</title>
        <authorList>
            <person name="De Jode A."/>
            <person name="Faria R."/>
            <person name="Formenti G."/>
            <person name="Sims Y."/>
            <person name="Smith T.P."/>
            <person name="Tracey A."/>
            <person name="Wood J.M.D."/>
            <person name="Zagrodzka Z.B."/>
            <person name="Johannesson K."/>
            <person name="Butlin R.K."/>
            <person name="Leder E.H."/>
        </authorList>
    </citation>
    <scope>NUCLEOTIDE SEQUENCE [LARGE SCALE GENOMIC DNA]</scope>
    <source>
        <strain evidence="2">Snail1</strain>
        <tissue evidence="2">Muscle</tissue>
    </source>
</reference>
<proteinExistence type="predicted"/>
<feature type="region of interest" description="Disordered" evidence="1">
    <location>
        <begin position="670"/>
        <end position="719"/>
    </location>
</feature>
<keyword evidence="3" id="KW-1185">Reference proteome</keyword>
<evidence type="ECO:0000313" key="2">
    <source>
        <dbReference type="EMBL" id="KAK7099674.1"/>
    </source>
</evidence>
<protein>
    <submittedName>
        <fullName evidence="2">Uncharacterized protein</fullName>
    </submittedName>
</protein>
<feature type="compositionally biased region" description="Polar residues" evidence="1">
    <location>
        <begin position="77"/>
        <end position="101"/>
    </location>
</feature>
<sequence>MVPTPRVKKKLQNGDVRGFTNRKILSQDSGVHSCVIDMPLVDAAAGDLSDQEGAEDSEEVSQSVEEGEYRVDEGSATDRTNSRYQSQSSNTESADNSQASRGTAGRQAAVNVSRYSVDKRYSSQFAGERDMEEDEEEEDLEEEEEEDLEEEEAEEGETEEDEGESKSAASEVGHEEREVEGLDTEVDEAEHLDSNDIKISMQVPTLSRQNPGSDRHVANKKPLPLAVAAMLQQGAPSRESDLPQHRLPSSPVGPSADEIVLAFNKFPMGSTVAPGDSLPPASKARDSPQQDPQISSEKPSIEEILQAFSLSPAISAVDAVDVGPSDDAARTRAMSADSSHRDDIDPQENSHADVYPDEIFETPQTVIDSNTDSHLDVDVNPDGETEAQLCVEDILLAANSSKRSQEASNGHPAVDTQKTADTQALVSASAEVKGAESASSRDTQKHDAVEGLVKAERCAEPEWDSEAAIASSPLSRPQLPQQDMSSIEDILLASQGCEWKSDLDSNPNLSHSEGNDSPKTSSSKSNRDSIRLSGEFESGFESESAKETDGETDKSSTESLVAKKTKVGQSKQPHEIFSAINPSFEITESKPTENEAGFGQTVENEGFEDKTEVHRKSETAPTYEPKHSVSDHVNGSVVSDMGVSRSKHSANHAVKRLSSDILPLLAKKNGLESSDSSDSNEFVSDNKAFSMEEDSAKKAEQGRTKGSNKYCKVTSESRV</sequence>